<name>A0A0J6YQ96_COCIT</name>
<evidence type="ECO:0000313" key="2">
    <source>
        <dbReference type="Proteomes" id="UP000054565"/>
    </source>
</evidence>
<accession>A0A0J6YQ96</accession>
<gene>
    <name evidence="1" type="ORF">CIRG_09564</name>
</gene>
<organism evidence="1 2">
    <name type="scientific">Coccidioides immitis RMSCC 2394</name>
    <dbReference type="NCBI Taxonomy" id="404692"/>
    <lineage>
        <taxon>Eukaryota</taxon>
        <taxon>Fungi</taxon>
        <taxon>Dikarya</taxon>
        <taxon>Ascomycota</taxon>
        <taxon>Pezizomycotina</taxon>
        <taxon>Eurotiomycetes</taxon>
        <taxon>Eurotiomycetidae</taxon>
        <taxon>Onygenales</taxon>
        <taxon>Onygenaceae</taxon>
        <taxon>Coccidioides</taxon>
    </lineage>
</organism>
<protein>
    <submittedName>
        <fullName evidence="1">Uncharacterized protein</fullName>
    </submittedName>
</protein>
<evidence type="ECO:0000313" key="1">
    <source>
        <dbReference type="EMBL" id="KMP09394.1"/>
    </source>
</evidence>
<dbReference type="Proteomes" id="UP000054565">
    <property type="component" value="Unassembled WGS sequence"/>
</dbReference>
<proteinExistence type="predicted"/>
<reference evidence="2" key="1">
    <citation type="journal article" date="2010" name="Genome Res.">
        <title>Population genomic sequencing of Coccidioides fungi reveals recent hybridization and transposon control.</title>
        <authorList>
            <person name="Neafsey D.E."/>
            <person name="Barker B.M."/>
            <person name="Sharpton T.J."/>
            <person name="Stajich J.E."/>
            <person name="Park D.J."/>
            <person name="Whiston E."/>
            <person name="Hung C.-Y."/>
            <person name="McMahan C."/>
            <person name="White J."/>
            <person name="Sykes S."/>
            <person name="Heiman D."/>
            <person name="Young S."/>
            <person name="Zeng Q."/>
            <person name="Abouelleil A."/>
            <person name="Aftuck L."/>
            <person name="Bessette D."/>
            <person name="Brown A."/>
            <person name="FitzGerald M."/>
            <person name="Lui A."/>
            <person name="Macdonald J.P."/>
            <person name="Priest M."/>
            <person name="Orbach M.J."/>
            <person name="Galgiani J.N."/>
            <person name="Kirkland T.N."/>
            <person name="Cole G.T."/>
            <person name="Birren B.W."/>
            <person name="Henn M.R."/>
            <person name="Taylor J.W."/>
            <person name="Rounsley S.D."/>
        </authorList>
    </citation>
    <scope>NUCLEOTIDE SEQUENCE [LARGE SCALE GENOMIC DNA]</scope>
    <source>
        <strain evidence="2">RMSCC 2394</strain>
    </source>
</reference>
<dbReference type="AlphaFoldDB" id="A0A0J6YQ96"/>
<sequence>MDGGIGCYLASASPLNIPNNAVNDGKDLSIKIITADFKTFRDTAQPLPWMRFTLKTLMMHTIQSFNPSDPTVDVSYLHRFSMMRGESRRVPPGRGSIDWPRLTVRSELNPSSHLSTYALALSIRNPPKIEPRDRDQRGDSRPPLVAWPGNSFPFARYPSLLAQY</sequence>
<dbReference type="EMBL" id="DS028099">
    <property type="protein sequence ID" value="KMP09394.1"/>
    <property type="molecule type" value="Genomic_DNA"/>
</dbReference>